<evidence type="ECO:0000256" key="11">
    <source>
        <dbReference type="ARBA" id="ARBA00060399"/>
    </source>
</evidence>
<evidence type="ECO:0000256" key="9">
    <source>
        <dbReference type="ARBA" id="ARBA00023136"/>
    </source>
</evidence>
<keyword evidence="7 12" id="KW-1133">Transmembrane helix</keyword>
<dbReference type="PANTHER" id="PTHR10108">
    <property type="entry name" value="SAM-DEPENDENT METHYLTRANSFERASE"/>
    <property type="match status" value="1"/>
</dbReference>
<keyword evidence="8" id="KW-0333">Golgi apparatus</keyword>
<dbReference type="KEGG" id="cqi:110700797"/>
<keyword evidence="5 12" id="KW-0812">Transmembrane</keyword>
<dbReference type="GO" id="GO:0000139">
    <property type="term" value="C:Golgi membrane"/>
    <property type="evidence" value="ECO:0007669"/>
    <property type="project" value="UniProtKB-SubCell"/>
</dbReference>
<comment type="subcellular location">
    <subcellularLocation>
        <location evidence="11">Endomembrane system</location>
        <topology evidence="11">Single-pass type II membrane protein</topology>
    </subcellularLocation>
    <subcellularLocation>
        <location evidence="1">Golgi apparatus membrane</location>
        <topology evidence="1">Single-pass membrane protein</topology>
    </subcellularLocation>
    <subcellularLocation>
        <location evidence="12">Membrane</location>
        <topology evidence="12">Single-pass type II membrane protein</topology>
    </subcellularLocation>
</comment>
<gene>
    <name evidence="13" type="primary">LOC110700797</name>
</gene>
<dbReference type="InterPro" id="IPR004159">
    <property type="entry name" value="Put_SAM_MeTrfase"/>
</dbReference>
<evidence type="ECO:0000256" key="8">
    <source>
        <dbReference type="ARBA" id="ARBA00023034"/>
    </source>
</evidence>
<reference evidence="13" key="1">
    <citation type="journal article" date="2017" name="Nature">
        <title>The genome of Chenopodium quinoa.</title>
        <authorList>
            <person name="Jarvis D.E."/>
            <person name="Ho Y.S."/>
            <person name="Lightfoot D.J."/>
            <person name="Schmoeckel S.M."/>
            <person name="Li B."/>
            <person name="Borm T.J.A."/>
            <person name="Ohyanagi H."/>
            <person name="Mineta K."/>
            <person name="Michell C.T."/>
            <person name="Saber N."/>
            <person name="Kharbatia N.M."/>
            <person name="Rupper R.R."/>
            <person name="Sharp A.R."/>
            <person name="Dally N."/>
            <person name="Boughton B.A."/>
            <person name="Woo Y.H."/>
            <person name="Gao G."/>
            <person name="Schijlen E.G.W.M."/>
            <person name="Guo X."/>
            <person name="Momin A.A."/>
            <person name="Negrao S."/>
            <person name="Al-Babili S."/>
            <person name="Gehring C."/>
            <person name="Roessner U."/>
            <person name="Jung C."/>
            <person name="Murphy K."/>
            <person name="Arold S.T."/>
            <person name="Gojobori T."/>
            <person name="van der Linden C.G."/>
            <person name="van Loo E.N."/>
            <person name="Jellen E.N."/>
            <person name="Maughan P.J."/>
            <person name="Tester M."/>
        </authorList>
    </citation>
    <scope>NUCLEOTIDE SEQUENCE [LARGE SCALE GENOMIC DNA]</scope>
    <source>
        <strain evidence="13">cv. PI 614886</strain>
    </source>
</reference>
<evidence type="ECO:0000256" key="1">
    <source>
        <dbReference type="ARBA" id="ARBA00004194"/>
    </source>
</evidence>
<dbReference type="PANTHER" id="PTHR10108:SF1061">
    <property type="entry name" value="METHYLTRANSFERASE"/>
    <property type="match status" value="1"/>
</dbReference>
<dbReference type="OMA" id="YWVAGDN"/>
<keyword evidence="14" id="KW-1185">Reference proteome</keyword>
<dbReference type="FunFam" id="3.40.50.150:FF:000122">
    <property type="entry name" value="probable methyltransferase PMT2"/>
    <property type="match status" value="1"/>
</dbReference>
<accession>A0A803L953</accession>
<evidence type="ECO:0000313" key="14">
    <source>
        <dbReference type="Proteomes" id="UP000596660"/>
    </source>
</evidence>
<dbReference type="GO" id="GO:0005802">
    <property type="term" value="C:trans-Golgi network"/>
    <property type="evidence" value="ECO:0007669"/>
    <property type="project" value="TreeGrafter"/>
</dbReference>
<dbReference type="RefSeq" id="XP_021734083.1">
    <property type="nucleotide sequence ID" value="XM_021878391.1"/>
</dbReference>
<evidence type="ECO:0000256" key="10">
    <source>
        <dbReference type="ARBA" id="ARBA00023180"/>
    </source>
</evidence>
<dbReference type="SUPFAM" id="SSF53335">
    <property type="entry name" value="S-adenosyl-L-methionine-dependent methyltransferases"/>
    <property type="match status" value="2"/>
</dbReference>
<comment type="similarity">
    <text evidence="2 12">Belongs to the methyltransferase superfamily.</text>
</comment>
<reference evidence="13" key="2">
    <citation type="submission" date="2021-03" db="UniProtKB">
        <authorList>
            <consortium name="EnsemblPlants"/>
        </authorList>
    </citation>
    <scope>IDENTIFICATION</scope>
</reference>
<feature type="transmembrane region" description="Helical" evidence="12">
    <location>
        <begin position="12"/>
        <end position="31"/>
    </location>
</feature>
<evidence type="ECO:0000256" key="3">
    <source>
        <dbReference type="ARBA" id="ARBA00022603"/>
    </source>
</evidence>
<dbReference type="AlphaFoldDB" id="A0A803L953"/>
<name>A0A803L953_CHEQI</name>
<dbReference type="Gramene" id="AUR62008392-RA">
    <property type="protein sequence ID" value="AUR62008392-RA:cds"/>
    <property type="gene ID" value="AUR62008392"/>
</dbReference>
<dbReference type="GeneID" id="110700797"/>
<evidence type="ECO:0000256" key="5">
    <source>
        <dbReference type="ARBA" id="ARBA00022692"/>
    </source>
</evidence>
<dbReference type="GO" id="GO:0005768">
    <property type="term" value="C:endosome"/>
    <property type="evidence" value="ECO:0007669"/>
    <property type="project" value="TreeGrafter"/>
</dbReference>
<evidence type="ECO:0000256" key="4">
    <source>
        <dbReference type="ARBA" id="ARBA00022679"/>
    </source>
</evidence>
<evidence type="ECO:0000256" key="2">
    <source>
        <dbReference type="ARBA" id="ARBA00008361"/>
    </source>
</evidence>
<evidence type="ECO:0000256" key="12">
    <source>
        <dbReference type="RuleBase" id="RU366043"/>
    </source>
</evidence>
<dbReference type="EC" id="2.1.1.-" evidence="12"/>
<dbReference type="Pfam" id="PF03141">
    <property type="entry name" value="Methyltransf_29"/>
    <property type="match status" value="1"/>
</dbReference>
<keyword evidence="6 12" id="KW-0735">Signal-anchor</keyword>
<evidence type="ECO:0000256" key="7">
    <source>
        <dbReference type="ARBA" id="ARBA00022989"/>
    </source>
</evidence>
<evidence type="ECO:0000313" key="13">
    <source>
        <dbReference type="EnsemblPlants" id="AUR62008392-RA:cds"/>
    </source>
</evidence>
<dbReference type="Gene3D" id="3.40.50.150">
    <property type="entry name" value="Vaccinia Virus protein VP39"/>
    <property type="match status" value="1"/>
</dbReference>
<evidence type="ECO:0000256" key="6">
    <source>
        <dbReference type="ARBA" id="ARBA00022968"/>
    </source>
</evidence>
<organism evidence="13 14">
    <name type="scientific">Chenopodium quinoa</name>
    <name type="common">Quinoa</name>
    <dbReference type="NCBI Taxonomy" id="63459"/>
    <lineage>
        <taxon>Eukaryota</taxon>
        <taxon>Viridiplantae</taxon>
        <taxon>Streptophyta</taxon>
        <taxon>Embryophyta</taxon>
        <taxon>Tracheophyta</taxon>
        <taxon>Spermatophyta</taxon>
        <taxon>Magnoliopsida</taxon>
        <taxon>eudicotyledons</taxon>
        <taxon>Gunneridae</taxon>
        <taxon>Pentapetalae</taxon>
        <taxon>Caryophyllales</taxon>
        <taxon>Chenopodiaceae</taxon>
        <taxon>Chenopodioideae</taxon>
        <taxon>Atripliceae</taxon>
        <taxon>Chenopodium</taxon>
    </lineage>
</organism>
<dbReference type="OrthoDB" id="2013972at2759"/>
<dbReference type="Proteomes" id="UP000596660">
    <property type="component" value="Unplaced"/>
</dbReference>
<proteinExistence type="inferred from homology"/>
<keyword evidence="10 12" id="KW-0325">Glycoprotein</keyword>
<protein>
    <recommendedName>
        <fullName evidence="12">Methyltransferase</fullName>
        <ecNumber evidence="12">2.1.1.-</ecNumber>
    </recommendedName>
</protein>
<keyword evidence="4 12" id="KW-0808">Transferase</keyword>
<dbReference type="GO" id="GO:0008168">
    <property type="term" value="F:methyltransferase activity"/>
    <property type="evidence" value="ECO:0007669"/>
    <property type="project" value="UniProtKB-UniRule"/>
</dbReference>
<sequence>MGTKGNSGDNKARSPLSVFIVFGLCCFFYLLGSWQRSGFGKGDRIAVQITQQTDCSILTDLSYETHHGGELLNEVKKFKPCPDHFIDYTPCHDQARAMTFPRENMNYRERHCPPQEEKLDCQIPAPKGYVTPFAWPKSRDYVPYANAPYKSLTVEKAVQNWIQYEGDLFRFPGGGTQFPQGADAYINDLASVIPLDNGMIRTALDTGCGVASWGAYLFKKNVLAMSIAPRDSHEAQVQFALERGVPAIIGVLGTIKLAYPPRSFDMSHCSRCLIPWGANGGLYMMEVDRVLRPGGYWILSGPPINWENNHVAWQRPKEELQEEQRKIEEIAELLCWEKKSQKGEIAIWRKRENCRERVSRATMCDPQYGTDVWYKKMETCITPYPETSSPDEVSGGEWKQFPDRLNVIPYRIESGSVPGVTAVTFQDDIKLWSKHVDYYKRVNKLIDTGRYRNIMDMNAGLGSFAAVLDSPSLWVMNVMPTIAEKDTLGVIYERGLIGIYHDWCEAFSTYPRTYDLIHANRLFSLYKNKCNAEDILLEMDRILRPEGAVIFRDEVDVLMKAKRIAAGMRWNTKMVDHEDGPLLTEKVLFAVKQYWVAGENNSTSV</sequence>
<dbReference type="EnsemblPlants" id="AUR62008392-RA">
    <property type="protein sequence ID" value="AUR62008392-RA:cds"/>
    <property type="gene ID" value="AUR62008392"/>
</dbReference>
<keyword evidence="9 12" id="KW-0472">Membrane</keyword>
<dbReference type="InterPro" id="IPR029063">
    <property type="entry name" value="SAM-dependent_MTases_sf"/>
</dbReference>
<dbReference type="GO" id="GO:0032259">
    <property type="term" value="P:methylation"/>
    <property type="evidence" value="ECO:0007669"/>
    <property type="project" value="UniProtKB-KW"/>
</dbReference>
<keyword evidence="3 12" id="KW-0489">Methyltransferase</keyword>